<reference evidence="2" key="2">
    <citation type="submission" date="2015-03" db="UniProtKB">
        <authorList>
            <consortium name="EnsemblPlants"/>
        </authorList>
    </citation>
    <scope>IDENTIFICATION</scope>
</reference>
<dbReference type="PaxDb" id="65489-OBART06G02550.1"/>
<evidence type="ECO:0000313" key="2">
    <source>
        <dbReference type="EnsemblPlants" id="OBART06G02550.1"/>
    </source>
</evidence>
<dbReference type="EnsemblPlants" id="OBART06G02550.1">
    <property type="protein sequence ID" value="OBART06G02550.1"/>
    <property type="gene ID" value="OBART06G02550"/>
</dbReference>
<sequence>MEEQEPPLSWEAGMAQPIIPPTWGEVLLLGICVTARSSEERDAADELLQSMNWSAVRSNILVDDTNAKHSLPPQTVPGQQRRSAV</sequence>
<name>A0A0D3GCL0_9ORYZ</name>
<evidence type="ECO:0000256" key="1">
    <source>
        <dbReference type="SAM" id="MobiDB-lite"/>
    </source>
</evidence>
<organism evidence="2">
    <name type="scientific">Oryza barthii</name>
    <dbReference type="NCBI Taxonomy" id="65489"/>
    <lineage>
        <taxon>Eukaryota</taxon>
        <taxon>Viridiplantae</taxon>
        <taxon>Streptophyta</taxon>
        <taxon>Embryophyta</taxon>
        <taxon>Tracheophyta</taxon>
        <taxon>Spermatophyta</taxon>
        <taxon>Magnoliopsida</taxon>
        <taxon>Liliopsida</taxon>
        <taxon>Poales</taxon>
        <taxon>Poaceae</taxon>
        <taxon>BOP clade</taxon>
        <taxon>Oryzoideae</taxon>
        <taxon>Oryzeae</taxon>
        <taxon>Oryzinae</taxon>
        <taxon>Oryza</taxon>
    </lineage>
</organism>
<dbReference type="Gramene" id="OBART06G02550.1">
    <property type="protein sequence ID" value="OBART06G02550.1"/>
    <property type="gene ID" value="OBART06G02550"/>
</dbReference>
<protein>
    <submittedName>
        <fullName evidence="2">Uncharacterized protein</fullName>
    </submittedName>
</protein>
<evidence type="ECO:0000313" key="3">
    <source>
        <dbReference type="Proteomes" id="UP000026960"/>
    </source>
</evidence>
<dbReference type="HOGENOM" id="CLU_192475_0_0_1"/>
<accession>A0A0D3GCL0</accession>
<dbReference type="AlphaFoldDB" id="A0A0D3GCL0"/>
<feature type="region of interest" description="Disordered" evidence="1">
    <location>
        <begin position="66"/>
        <end position="85"/>
    </location>
</feature>
<dbReference type="Proteomes" id="UP000026960">
    <property type="component" value="Chromosome 6"/>
</dbReference>
<keyword evidence="3" id="KW-1185">Reference proteome</keyword>
<reference evidence="2" key="1">
    <citation type="journal article" date="2009" name="Rice">
        <title>De Novo Next Generation Sequencing of Plant Genomes.</title>
        <authorList>
            <person name="Rounsley S."/>
            <person name="Marri P.R."/>
            <person name="Yu Y."/>
            <person name="He R."/>
            <person name="Sisneros N."/>
            <person name="Goicoechea J.L."/>
            <person name="Lee S.J."/>
            <person name="Angelova A."/>
            <person name="Kudrna D."/>
            <person name="Luo M."/>
            <person name="Affourtit J."/>
            <person name="Desany B."/>
            <person name="Knight J."/>
            <person name="Niazi F."/>
            <person name="Egholm M."/>
            <person name="Wing R.A."/>
        </authorList>
    </citation>
    <scope>NUCLEOTIDE SEQUENCE [LARGE SCALE GENOMIC DNA]</scope>
    <source>
        <strain evidence="2">cv. IRGC 105608</strain>
    </source>
</reference>
<feature type="compositionally biased region" description="Polar residues" evidence="1">
    <location>
        <begin position="72"/>
        <end position="85"/>
    </location>
</feature>
<proteinExistence type="predicted"/>